<feature type="region of interest" description="Disordered" evidence="1">
    <location>
        <begin position="59"/>
        <end position="100"/>
    </location>
</feature>
<protein>
    <submittedName>
        <fullName evidence="2">Uncharacterized protein</fullName>
    </submittedName>
</protein>
<keyword evidence="3" id="KW-1185">Reference proteome</keyword>
<evidence type="ECO:0000313" key="3">
    <source>
        <dbReference type="Proteomes" id="UP000217790"/>
    </source>
</evidence>
<organism evidence="2 3">
    <name type="scientific">Armillaria gallica</name>
    <name type="common">Bulbous honey fungus</name>
    <name type="synonym">Armillaria bulbosa</name>
    <dbReference type="NCBI Taxonomy" id="47427"/>
    <lineage>
        <taxon>Eukaryota</taxon>
        <taxon>Fungi</taxon>
        <taxon>Dikarya</taxon>
        <taxon>Basidiomycota</taxon>
        <taxon>Agaricomycotina</taxon>
        <taxon>Agaricomycetes</taxon>
        <taxon>Agaricomycetidae</taxon>
        <taxon>Agaricales</taxon>
        <taxon>Marasmiineae</taxon>
        <taxon>Physalacriaceae</taxon>
        <taxon>Armillaria</taxon>
    </lineage>
</organism>
<evidence type="ECO:0000313" key="2">
    <source>
        <dbReference type="EMBL" id="PBK82503.1"/>
    </source>
</evidence>
<accession>A0A2H3D2F2</accession>
<evidence type="ECO:0000256" key="1">
    <source>
        <dbReference type="SAM" id="MobiDB-lite"/>
    </source>
</evidence>
<name>A0A2H3D2F2_ARMGA</name>
<reference evidence="3" key="1">
    <citation type="journal article" date="2017" name="Nat. Ecol. Evol.">
        <title>Genome expansion and lineage-specific genetic innovations in the forest pathogenic fungi Armillaria.</title>
        <authorList>
            <person name="Sipos G."/>
            <person name="Prasanna A.N."/>
            <person name="Walter M.C."/>
            <person name="O'Connor E."/>
            <person name="Balint B."/>
            <person name="Krizsan K."/>
            <person name="Kiss B."/>
            <person name="Hess J."/>
            <person name="Varga T."/>
            <person name="Slot J."/>
            <person name="Riley R."/>
            <person name="Boka B."/>
            <person name="Rigling D."/>
            <person name="Barry K."/>
            <person name="Lee J."/>
            <person name="Mihaltcheva S."/>
            <person name="LaButti K."/>
            <person name="Lipzen A."/>
            <person name="Waldron R."/>
            <person name="Moloney N.M."/>
            <person name="Sperisen C."/>
            <person name="Kredics L."/>
            <person name="Vagvoelgyi C."/>
            <person name="Patrignani A."/>
            <person name="Fitzpatrick D."/>
            <person name="Nagy I."/>
            <person name="Doyle S."/>
            <person name="Anderson J.B."/>
            <person name="Grigoriev I.V."/>
            <person name="Gueldener U."/>
            <person name="Muensterkoetter M."/>
            <person name="Nagy L.G."/>
        </authorList>
    </citation>
    <scope>NUCLEOTIDE SEQUENCE [LARGE SCALE GENOMIC DNA]</scope>
    <source>
        <strain evidence="3">Ar21-2</strain>
    </source>
</reference>
<dbReference type="EMBL" id="KZ293716">
    <property type="protein sequence ID" value="PBK82503.1"/>
    <property type="molecule type" value="Genomic_DNA"/>
</dbReference>
<dbReference type="InParanoid" id="A0A2H3D2F2"/>
<gene>
    <name evidence="2" type="ORF">ARMGADRAFT_731794</name>
</gene>
<dbReference type="Proteomes" id="UP000217790">
    <property type="component" value="Unassembled WGS sequence"/>
</dbReference>
<sequence length="100" mass="11360">MSTQLLCLACDVLARFPTDRDPRLSATGSSPHRQSIYPPNIIGLPRVWRAETGCPFRTRATRHLPTIRQSGEPESGGRPNRHIYALRPRNRVRVRESSRS</sequence>
<proteinExistence type="predicted"/>
<dbReference type="AlphaFoldDB" id="A0A2H3D2F2"/>